<dbReference type="Proteomes" id="UP000199702">
    <property type="component" value="Unassembled WGS sequence"/>
</dbReference>
<protein>
    <recommendedName>
        <fullName evidence="3">Lipoprotein</fullName>
    </recommendedName>
</protein>
<proteinExistence type="predicted"/>
<dbReference type="OrthoDB" id="1366484at2"/>
<evidence type="ECO:0008006" key="3">
    <source>
        <dbReference type="Google" id="ProtNLM"/>
    </source>
</evidence>
<sequence>MIKYFLILSTLLVLGCDKTVEKKKISVPVNKEKEAFLKSAYFDEARIKNDKYEVKSNGDSRSYSELELYYSYNKSKKHELIPYSLIMVEKHKNYDYCDNLFNNLLEFYSEIELSDFYNGEKSSLIKYLKNIELLNKYQRDYAIYFLELGAKNKNIGCISDLEMINRYGLGVNKNLKKADSLKIVYEKITDLESKNIK</sequence>
<organism evidence="1 2">
    <name type="scientific">Flavobacterium terrigena</name>
    <dbReference type="NCBI Taxonomy" id="402734"/>
    <lineage>
        <taxon>Bacteria</taxon>
        <taxon>Pseudomonadati</taxon>
        <taxon>Bacteroidota</taxon>
        <taxon>Flavobacteriia</taxon>
        <taxon>Flavobacteriales</taxon>
        <taxon>Flavobacteriaceae</taxon>
        <taxon>Flavobacterium</taxon>
    </lineage>
</organism>
<dbReference type="AlphaFoldDB" id="A0A1H6X5K7"/>
<dbReference type="PROSITE" id="PS51257">
    <property type="entry name" value="PROKAR_LIPOPROTEIN"/>
    <property type="match status" value="1"/>
</dbReference>
<dbReference type="RefSeq" id="WP_091314544.1">
    <property type="nucleotide sequence ID" value="NZ_CBCSJU010000003.1"/>
</dbReference>
<accession>A0A1H6X5K7</accession>
<keyword evidence="2" id="KW-1185">Reference proteome</keyword>
<reference evidence="2" key="1">
    <citation type="submission" date="2016-10" db="EMBL/GenBank/DDBJ databases">
        <authorList>
            <person name="Varghese N."/>
            <person name="Submissions S."/>
        </authorList>
    </citation>
    <scope>NUCLEOTIDE SEQUENCE [LARGE SCALE GENOMIC DNA]</scope>
    <source>
        <strain evidence="2">DSM 17934</strain>
    </source>
</reference>
<gene>
    <name evidence="1" type="ORF">SAMN05660918_2625</name>
</gene>
<evidence type="ECO:0000313" key="2">
    <source>
        <dbReference type="Proteomes" id="UP000199702"/>
    </source>
</evidence>
<dbReference type="EMBL" id="FNYA01000007">
    <property type="protein sequence ID" value="SEJ20132.1"/>
    <property type="molecule type" value="Genomic_DNA"/>
</dbReference>
<evidence type="ECO:0000313" key="1">
    <source>
        <dbReference type="EMBL" id="SEJ20132.1"/>
    </source>
</evidence>
<name>A0A1H6X5K7_9FLAO</name>